<dbReference type="Pfam" id="PF13193">
    <property type="entry name" value="AMP-binding_C"/>
    <property type="match status" value="3"/>
</dbReference>
<dbReference type="PANTHER" id="PTHR45527:SF14">
    <property type="entry name" value="PLIPASTATIN SYNTHASE SUBUNIT B"/>
    <property type="match status" value="1"/>
</dbReference>
<dbReference type="CDD" id="cd17643">
    <property type="entry name" value="A_NRPS_Cytc1-like"/>
    <property type="match status" value="1"/>
</dbReference>
<organism evidence="5 6">
    <name type="scientific">Parachitinimonas caeni</name>
    <dbReference type="NCBI Taxonomy" id="3031301"/>
    <lineage>
        <taxon>Bacteria</taxon>
        <taxon>Pseudomonadati</taxon>
        <taxon>Pseudomonadota</taxon>
        <taxon>Betaproteobacteria</taxon>
        <taxon>Neisseriales</taxon>
        <taxon>Chitinibacteraceae</taxon>
        <taxon>Parachitinimonas</taxon>
    </lineage>
</organism>
<keyword evidence="3" id="KW-0597">Phosphoprotein</keyword>
<dbReference type="Pfam" id="PF00550">
    <property type="entry name" value="PP-binding"/>
    <property type="match status" value="3"/>
</dbReference>
<dbReference type="Gene3D" id="3.30.300.30">
    <property type="match status" value="3"/>
</dbReference>
<dbReference type="InterPro" id="IPR020806">
    <property type="entry name" value="PKS_PP-bd"/>
</dbReference>
<keyword evidence="6" id="KW-1185">Reference proteome</keyword>
<dbReference type="Gene3D" id="1.10.1200.10">
    <property type="entry name" value="ACP-like"/>
    <property type="match status" value="3"/>
</dbReference>
<dbReference type="PROSITE" id="PS50075">
    <property type="entry name" value="CARRIER"/>
    <property type="match status" value="3"/>
</dbReference>
<dbReference type="Gene3D" id="3.40.50.980">
    <property type="match status" value="6"/>
</dbReference>
<dbReference type="Gene3D" id="3.30.559.10">
    <property type="entry name" value="Chloramphenicol acetyltransferase-like domain"/>
    <property type="match status" value="2"/>
</dbReference>
<dbReference type="SUPFAM" id="SSF56801">
    <property type="entry name" value="Acetyl-CoA synthetase-like"/>
    <property type="match status" value="3"/>
</dbReference>
<dbReference type="Gene3D" id="2.30.38.10">
    <property type="entry name" value="Luciferase, Domain 3"/>
    <property type="match status" value="3"/>
</dbReference>
<feature type="domain" description="Carrier" evidence="4">
    <location>
        <begin position="1596"/>
        <end position="1670"/>
    </location>
</feature>
<dbReference type="PROSITE" id="PS00012">
    <property type="entry name" value="PHOSPHOPANTETHEINE"/>
    <property type="match status" value="3"/>
</dbReference>
<dbReference type="Pfam" id="PF00501">
    <property type="entry name" value="AMP-binding"/>
    <property type="match status" value="3"/>
</dbReference>
<dbReference type="Gene3D" id="3.30.559.30">
    <property type="entry name" value="Nonribosomal peptide synthetase, condensation domain"/>
    <property type="match status" value="2"/>
</dbReference>
<dbReference type="SUPFAM" id="SSF52777">
    <property type="entry name" value="CoA-dependent acyltransferases"/>
    <property type="match status" value="4"/>
</dbReference>
<dbReference type="CDD" id="cd19531">
    <property type="entry name" value="LCL_NRPS-like"/>
    <property type="match status" value="1"/>
</dbReference>
<dbReference type="InterPro" id="IPR023213">
    <property type="entry name" value="CAT-like_dom_sf"/>
</dbReference>
<dbReference type="CDD" id="cd19544">
    <property type="entry name" value="E-C_NRPS"/>
    <property type="match status" value="1"/>
</dbReference>
<reference evidence="5" key="1">
    <citation type="submission" date="2023-03" db="EMBL/GenBank/DDBJ databases">
        <title>Chitinimonas shenzhenensis gen. nov., sp. nov., a novel member of family Burkholderiaceae isolated from activated sludge collected in Shen Zhen, China.</title>
        <authorList>
            <person name="Wang X."/>
        </authorList>
    </citation>
    <scope>NUCLEOTIDE SEQUENCE</scope>
    <source>
        <strain evidence="5">DQS-5</strain>
    </source>
</reference>
<dbReference type="InterPro" id="IPR001242">
    <property type="entry name" value="Condensation_dom"/>
</dbReference>
<dbReference type="InterPro" id="IPR036736">
    <property type="entry name" value="ACP-like_sf"/>
</dbReference>
<sequence length="2775" mass="301129">MTTPDSIAHSTPADCVQQVIEQWAARAADCPALRWGEFSLSYGELNQQANRLARYLQQRGVGPDSLVGLAIERSPAMLIGLLAIWKAGGAYLPLDPKYPADRLGFMLQDATPALVLTSPASRSAIQAALPMAAYCPDLIDLTSDQAEWADLPASNPPPLSAAPAHTLAYVIYTSGSTGRPKGVLVEHGGLANLMRAQQQAFVITPQSRVLQFASLSFDASVFEIVMALCNGASLCLAEPDEVLAGQVLVDLIRRHAVSHTTLPPAVLASVPDDAGLDSVQTLILAGEALRPQLARRWRRGRALFNAYGPTEATVCATLYRCNEGSDDTAGVPIGLPLRNTQLLMVDSHGQPVADGDVGEICIGGAGLARGYLKQPALTDQRFVQIGHARFYKTGDLGRRLPDGQLAYLGRNDFQIKLRGFRIEPGEIEARLLEDPAIAEALVLACEVSPGSTVLVAYYLPATGQTAPSPAALQTRLRQQLPESMQPACYQPLAVWPLTANGKLDRAALPLPQLPSRYRAPATPHESLLCQLLAELLQRDPIGADDELLALGMHSLTAVQLATRLREALGRVLPLKTLLGARTVAGLARCLDQPTVTATAPQAQPLPALDTLGNDQRAPLSYQQSAIWLLEQLTPNSLAYNAQSLIRLRGRLDVERLQTALDTIVARHEIFRTTFHAGEGAPYQLVHAEARAVLEHLSLSAGADEAALMALVDQLVARPFTLHQLPLVRWSLIRLGEEEHALLHVEHHFVHDGWSANLFLKELLALYASPSASSEVLPPVPAQYRQYASWQHSPAAQAHYARLLDYWRDRLRGAPTLLALPTDLPRPALPSYRGRQLRFEFPPALYAQVASFCQREGHTPYSLLLSGFQLLLSRYTGSDDLLIGSAVANRHGRDPEAMLGMFVNSVVLRSRLEDAPSFRTLLARTAETVLDAYDHAELPFEQLVRALQPERSPGYNPLFQVAFSFHSSDLPPLQSDSLSLSLYEAYSNRTAKFDMEIVLLPRSHAGEGLTLLWNYSTDLFLPDTIERMLANYLHLLQQGMQTPERPISQFDATCPTERQRLLYGFNPQPAVAKPPVTLAEQFEARVAAAPDAPALSYLAETLSYRQLNERANQLAHRLRAEGVSPDQRVAVCTERSLDLVIGLLAVLKAGGAYVPLDPAYPAERLAFLLRDSAPRLILTHATARPALDAALADLDSPPPILSLDAAAGQDDHPIANPSPEAVGLTPQHLAYVIYTSGSTGTPKGVMVEHAQVSRLLSATADWFEFGPHDVWTLFHSFAFDFSVWEIWGALLHGGRLVIVPQLTSRSPDDFYQLLCEEGVTVLNQTPTAFRSLITAQAASPLAHRLRTVVFGGEALDAPALRPWYADARNRLCQLVNMYGITETTVHVTYRPLRPTDAEQAGNSLIGQPIPDLQLYLLDRHGQPVPQGAIGELHVGGAGLARGYLNRPELTAQRFITNPFVAGDRLYKTGDLGRYRADGQLEYLGRNDFQVKIRGFRIELGEIEAQLIACPGVREARVVARHDHGDVRLCAYVIAQHPEQPPTAEALRSALAARLPEHMLPSAYVALNHWPLTSHGKLDAAALPAPDSRAISHRPRQVPVGPIETALAAIWSEVLGVAEIGRDDHFFELGGHSLLALRVLEKMRQQGLQADVRALFGTPTLAALAAAVQTAAPPEAVPANRIGDNCPRITPDLLPLVQLTQAEIDHIVATVPGGAASVQDIYPLAPLQEGILFHHRLAGENDPYLLASLLSFGSRDKLDRYIEALQAVINRHDILRTAFIWEGLREPVQVVWRQARLPVDWLELPADGDRAVQLRQHFDQQHPAGLNLQQAPLMRLLAGQDPQTGQWLALKLFHHIIDDNTSLKQLNAELRAHLANQADQLPLPLPFRNFVARARSGISQAEHSAFFRALLADIDQPTTPFGLTDVLGDGLQMQQARLSVDGELAAGLRRQALALGVSAASLFHTAWALVLGRATGLPCVVFGTVLFGRMQAGEGADRVLGPFINTLPLRVDLGSTAAIACVRQTHQRLTGLIRHEHASLALAQRCSAVAPPTPLFSSVINYRHGALASGAEVRPDPEAGTAHEHVLTRERTNYPLLLSVDDQQDAFDLTVQVTGNVAPVRVGQMMRQALSSLLSALDHSPQQAAGTLEVLPPAEREQLHRLNPAPRPYPPSVCLHQLVEAQVARTPDAIAVVSASQTLSYAALDAAANRLARHLQQLGVGPDQRVAVCLERSPDMVVALLAVLKAGGAYVPLDPGYPAERLANMLANSAPLAVITHPAARRALDEALAGLPQTPPMVDLADAAAWAGLADGPLPAGPLQDTHLAYVIYTSGSTGRPKGAMNSHRGVVNRLLWMQEAYALDASDRVLQKTPFSFDVSVWEFFWPLLTGARLVLAEPGGHKDPAYLAGLIASEGITTLHFVPAMLPLFLQLLQQGDHASQCRSLRRVICSGEALGAHVVASLRQQLPQVALHNLYGPTEAAIDVSAWTCPPGKLPAQIPIGTPVANTCLYLLDAQQQLVPWGEPGEIHIGGVQVGRGYLNRPELTAERFIRDPFSPDPTARLYKTGDLGRWLADGNLEYLGRLDFQVKLRGFRIELGEIESALCACAGVAEALVTAQTDGSGETRLIAYYLPAGTAPAQEALLAQLARHLPDYMLPTACVALEAWPLSPNGKVDRKALPAPDLAAAGQLGYVAPRTPIEQAVADIWAEVLQQPRVGIRDNFFQLGGHSLLAARVVSRIQDTLGVDLPLRVLFNTPTIEAVLEYIFAQYESAETSVTAS</sequence>
<dbReference type="SUPFAM" id="SSF47336">
    <property type="entry name" value="ACP-like"/>
    <property type="match status" value="3"/>
</dbReference>
<dbReference type="SMART" id="SM00823">
    <property type="entry name" value="PKS_PP"/>
    <property type="match status" value="3"/>
</dbReference>
<comment type="caution">
    <text evidence="5">The sequence shown here is derived from an EMBL/GenBank/DDBJ whole genome shotgun (WGS) entry which is preliminary data.</text>
</comment>
<name>A0ABT7E3V5_9NEIS</name>
<evidence type="ECO:0000256" key="3">
    <source>
        <dbReference type="ARBA" id="ARBA00022553"/>
    </source>
</evidence>
<accession>A0ABT7E3V5</accession>
<evidence type="ECO:0000259" key="4">
    <source>
        <dbReference type="PROSITE" id="PS50075"/>
    </source>
</evidence>
<dbReference type="InterPro" id="IPR009081">
    <property type="entry name" value="PP-bd_ACP"/>
</dbReference>
<dbReference type="InterPro" id="IPR020845">
    <property type="entry name" value="AMP-binding_CS"/>
</dbReference>
<proteinExistence type="predicted"/>
<dbReference type="InterPro" id="IPR010071">
    <property type="entry name" value="AA_adenyl_dom"/>
</dbReference>
<comment type="cofactor">
    <cofactor evidence="1">
        <name>pantetheine 4'-phosphate</name>
        <dbReference type="ChEBI" id="CHEBI:47942"/>
    </cofactor>
</comment>
<dbReference type="InterPro" id="IPR025110">
    <property type="entry name" value="AMP-bd_C"/>
</dbReference>
<dbReference type="PANTHER" id="PTHR45527">
    <property type="entry name" value="NONRIBOSOMAL PEPTIDE SYNTHETASE"/>
    <property type="match status" value="1"/>
</dbReference>
<keyword evidence="2" id="KW-0596">Phosphopantetheine</keyword>
<dbReference type="Proteomes" id="UP001172778">
    <property type="component" value="Unassembled WGS sequence"/>
</dbReference>
<dbReference type="RefSeq" id="WP_284102338.1">
    <property type="nucleotide sequence ID" value="NZ_JARRAF010000029.1"/>
</dbReference>
<feature type="domain" description="Carrier" evidence="4">
    <location>
        <begin position="519"/>
        <end position="594"/>
    </location>
</feature>
<dbReference type="InterPro" id="IPR000873">
    <property type="entry name" value="AMP-dep_synth/lig_dom"/>
</dbReference>
<feature type="domain" description="Carrier" evidence="4">
    <location>
        <begin position="2690"/>
        <end position="2765"/>
    </location>
</feature>
<gene>
    <name evidence="5" type="ORF">PZA18_18425</name>
</gene>
<evidence type="ECO:0000256" key="2">
    <source>
        <dbReference type="ARBA" id="ARBA00022450"/>
    </source>
</evidence>
<protein>
    <submittedName>
        <fullName evidence="5">Amino acid adenylation domain-containing protein</fullName>
    </submittedName>
</protein>
<dbReference type="Pfam" id="PF00668">
    <property type="entry name" value="Condensation"/>
    <property type="match status" value="2"/>
</dbReference>
<dbReference type="EMBL" id="JARRAF010000029">
    <property type="protein sequence ID" value="MDK2126023.1"/>
    <property type="molecule type" value="Genomic_DNA"/>
</dbReference>
<evidence type="ECO:0000313" key="6">
    <source>
        <dbReference type="Proteomes" id="UP001172778"/>
    </source>
</evidence>
<evidence type="ECO:0000256" key="1">
    <source>
        <dbReference type="ARBA" id="ARBA00001957"/>
    </source>
</evidence>
<dbReference type="PROSITE" id="PS00455">
    <property type="entry name" value="AMP_BINDING"/>
    <property type="match status" value="3"/>
</dbReference>
<dbReference type="InterPro" id="IPR006162">
    <property type="entry name" value="Ppantetheine_attach_site"/>
</dbReference>
<evidence type="ECO:0000313" key="5">
    <source>
        <dbReference type="EMBL" id="MDK2126023.1"/>
    </source>
</evidence>
<dbReference type="CDD" id="cd17646">
    <property type="entry name" value="A_NRPS_AB3403-like"/>
    <property type="match status" value="1"/>
</dbReference>
<dbReference type="CDD" id="cd05930">
    <property type="entry name" value="A_NRPS"/>
    <property type="match status" value="1"/>
</dbReference>
<dbReference type="NCBIfam" id="TIGR01733">
    <property type="entry name" value="AA-adenyl-dom"/>
    <property type="match status" value="3"/>
</dbReference>
<dbReference type="InterPro" id="IPR045851">
    <property type="entry name" value="AMP-bd_C_sf"/>
</dbReference>
<dbReference type="NCBIfam" id="NF003417">
    <property type="entry name" value="PRK04813.1"/>
    <property type="match status" value="3"/>
</dbReference>